<dbReference type="STRING" id="407821.A0A087TXV5"/>
<evidence type="ECO:0000256" key="7">
    <source>
        <dbReference type="ARBA" id="ARBA00023242"/>
    </source>
</evidence>
<keyword evidence="7" id="KW-0539">Nucleus</keyword>
<keyword evidence="5" id="KW-0963">Cytoplasm</keyword>
<dbReference type="GO" id="GO:0006611">
    <property type="term" value="P:protein export from nucleus"/>
    <property type="evidence" value="ECO:0007669"/>
    <property type="project" value="TreeGrafter"/>
</dbReference>
<dbReference type="Proteomes" id="UP000054359">
    <property type="component" value="Unassembled WGS sequence"/>
</dbReference>
<name>A0A087TXV5_STEMI</name>
<feature type="non-terminal residue" evidence="8">
    <location>
        <position position="79"/>
    </location>
</feature>
<evidence type="ECO:0000256" key="5">
    <source>
        <dbReference type="ARBA" id="ARBA00022490"/>
    </source>
</evidence>
<keyword evidence="9" id="KW-1185">Reference proteome</keyword>
<dbReference type="GO" id="GO:0005737">
    <property type="term" value="C:cytoplasm"/>
    <property type="evidence" value="ECO:0007669"/>
    <property type="project" value="UniProtKB-SubCell"/>
</dbReference>
<protein>
    <submittedName>
        <fullName evidence="8">Exportin-7-A</fullName>
    </submittedName>
</protein>
<dbReference type="EMBL" id="KK117249">
    <property type="protein sequence ID" value="KFM69944.1"/>
    <property type="molecule type" value="Genomic_DNA"/>
</dbReference>
<accession>A0A087TXV5</accession>
<evidence type="ECO:0000256" key="6">
    <source>
        <dbReference type="ARBA" id="ARBA00022927"/>
    </source>
</evidence>
<reference evidence="8 9" key="1">
    <citation type="submission" date="2013-11" db="EMBL/GenBank/DDBJ databases">
        <title>Genome sequencing of Stegodyphus mimosarum.</title>
        <authorList>
            <person name="Bechsgaard J."/>
        </authorList>
    </citation>
    <scope>NUCLEOTIDE SEQUENCE [LARGE SCALE GENOMIC DNA]</scope>
</reference>
<evidence type="ECO:0000256" key="4">
    <source>
        <dbReference type="ARBA" id="ARBA00022448"/>
    </source>
</evidence>
<dbReference type="GO" id="GO:0005049">
    <property type="term" value="F:nuclear export signal receptor activity"/>
    <property type="evidence" value="ECO:0007669"/>
    <property type="project" value="InterPro"/>
</dbReference>
<dbReference type="AlphaFoldDB" id="A0A087TXV5"/>
<dbReference type="InterPro" id="IPR044189">
    <property type="entry name" value="XPO4/7-like"/>
</dbReference>
<evidence type="ECO:0000313" key="9">
    <source>
        <dbReference type="Proteomes" id="UP000054359"/>
    </source>
</evidence>
<dbReference type="GO" id="GO:0005643">
    <property type="term" value="C:nuclear pore"/>
    <property type="evidence" value="ECO:0007669"/>
    <property type="project" value="TreeGrafter"/>
</dbReference>
<dbReference type="OrthoDB" id="244158at2759"/>
<comment type="similarity">
    <text evidence="3">Belongs to the exportin family.</text>
</comment>
<organism evidence="8 9">
    <name type="scientific">Stegodyphus mimosarum</name>
    <name type="common">African social velvet spider</name>
    <dbReference type="NCBI Taxonomy" id="407821"/>
    <lineage>
        <taxon>Eukaryota</taxon>
        <taxon>Metazoa</taxon>
        <taxon>Ecdysozoa</taxon>
        <taxon>Arthropoda</taxon>
        <taxon>Chelicerata</taxon>
        <taxon>Arachnida</taxon>
        <taxon>Araneae</taxon>
        <taxon>Araneomorphae</taxon>
        <taxon>Entelegynae</taxon>
        <taxon>Eresoidea</taxon>
        <taxon>Eresidae</taxon>
        <taxon>Stegodyphus</taxon>
    </lineage>
</organism>
<evidence type="ECO:0000313" key="8">
    <source>
        <dbReference type="EMBL" id="KFM69944.1"/>
    </source>
</evidence>
<evidence type="ECO:0000256" key="2">
    <source>
        <dbReference type="ARBA" id="ARBA00004496"/>
    </source>
</evidence>
<sequence length="79" mass="8834">MNFLSTLEPQLFLYILSSISEGLSSSDTMVCAGCCAALDHLVTYIFKKVTRAGKQRRTSGSDQHEEETCLRVLKQHPEI</sequence>
<gene>
    <name evidence="8" type="ORF">X975_26184</name>
</gene>
<dbReference type="PANTHER" id="PTHR12596">
    <property type="entry name" value="EXPORTIN 4,7-RELATED"/>
    <property type="match status" value="1"/>
</dbReference>
<proteinExistence type="inferred from homology"/>
<keyword evidence="6" id="KW-0653">Protein transport</keyword>
<keyword evidence="4" id="KW-0813">Transport</keyword>
<evidence type="ECO:0000256" key="3">
    <source>
        <dbReference type="ARBA" id="ARBA00009466"/>
    </source>
</evidence>
<comment type="subcellular location">
    <subcellularLocation>
        <location evidence="2">Cytoplasm</location>
    </subcellularLocation>
    <subcellularLocation>
        <location evidence="1">Nucleus</location>
    </subcellularLocation>
</comment>
<evidence type="ECO:0000256" key="1">
    <source>
        <dbReference type="ARBA" id="ARBA00004123"/>
    </source>
</evidence>
<dbReference type="PANTHER" id="PTHR12596:SF2">
    <property type="entry name" value="EXPORTIN-7 ISOFORM X1"/>
    <property type="match status" value="1"/>
</dbReference>